<keyword evidence="1" id="KW-0812">Transmembrane</keyword>
<dbReference type="OrthoDB" id="7652114at2"/>
<feature type="transmembrane region" description="Helical" evidence="1">
    <location>
        <begin position="27"/>
        <end position="48"/>
    </location>
</feature>
<proteinExistence type="predicted"/>
<reference evidence="2 3" key="1">
    <citation type="submission" date="2018-03" db="EMBL/GenBank/DDBJ databases">
        <title>The draft genome of Sphingosinicella sp. GL-C-18.</title>
        <authorList>
            <person name="Liu L."/>
            <person name="Li L."/>
            <person name="Liang L."/>
            <person name="Zhang X."/>
            <person name="Wang T."/>
        </authorList>
    </citation>
    <scope>NUCLEOTIDE SEQUENCE [LARGE SCALE GENOMIC DNA]</scope>
    <source>
        <strain evidence="2 3">GL-C-18</strain>
    </source>
</reference>
<keyword evidence="3" id="KW-1185">Reference proteome</keyword>
<dbReference type="Pfam" id="PF19883">
    <property type="entry name" value="DUF6356"/>
    <property type="match status" value="1"/>
</dbReference>
<accession>A0A2P7QE31</accession>
<comment type="caution">
    <text evidence="2">The sequence shown here is derived from an EMBL/GenBank/DDBJ whole genome shotgun (WGS) entry which is preliminary data.</text>
</comment>
<dbReference type="AlphaFoldDB" id="A0A2P7QE31"/>
<evidence type="ECO:0000313" key="2">
    <source>
        <dbReference type="EMBL" id="PSJ36204.1"/>
    </source>
</evidence>
<organism evidence="2 3">
    <name type="scientific">Allosphingosinicella deserti</name>
    <dbReference type="NCBI Taxonomy" id="2116704"/>
    <lineage>
        <taxon>Bacteria</taxon>
        <taxon>Pseudomonadati</taxon>
        <taxon>Pseudomonadota</taxon>
        <taxon>Alphaproteobacteria</taxon>
        <taxon>Sphingomonadales</taxon>
        <taxon>Sphingomonadaceae</taxon>
        <taxon>Allosphingosinicella</taxon>
    </lineage>
</organism>
<keyword evidence="1" id="KW-0472">Membrane</keyword>
<evidence type="ECO:0000313" key="3">
    <source>
        <dbReference type="Proteomes" id="UP000241167"/>
    </source>
</evidence>
<name>A0A2P7QE31_9SPHN</name>
<evidence type="ECO:0008006" key="4">
    <source>
        <dbReference type="Google" id="ProtNLM"/>
    </source>
</evidence>
<dbReference type="InterPro" id="IPR045936">
    <property type="entry name" value="DUF6356"/>
</dbReference>
<gene>
    <name evidence="2" type="ORF">C7I55_27420</name>
</gene>
<protein>
    <recommendedName>
        <fullName evidence="4">Capsule biosynthesis protein</fullName>
    </recommendedName>
</protein>
<keyword evidence="1" id="KW-1133">Transmembrane helix</keyword>
<sequence>MLDRWFLSHPRSVGESYWEHAGVAARFGGTMVVGGLACLVHAVFPTLFTKTASDRVKQLYLQMKSRQPNFRSQPPAFTDPAWQLEYEI</sequence>
<dbReference type="Proteomes" id="UP000241167">
    <property type="component" value="Unassembled WGS sequence"/>
</dbReference>
<dbReference type="EMBL" id="PXYI01000018">
    <property type="protein sequence ID" value="PSJ36204.1"/>
    <property type="molecule type" value="Genomic_DNA"/>
</dbReference>
<evidence type="ECO:0000256" key="1">
    <source>
        <dbReference type="SAM" id="Phobius"/>
    </source>
</evidence>
<dbReference type="RefSeq" id="WP_106516245.1">
    <property type="nucleotide sequence ID" value="NZ_PXYI01000018.1"/>
</dbReference>